<evidence type="ECO:0000259" key="2">
    <source>
        <dbReference type="Pfam" id="PF06114"/>
    </source>
</evidence>
<dbReference type="RefSeq" id="WP_147725110.1">
    <property type="nucleotide sequence ID" value="NZ_VRMQ01000017.1"/>
</dbReference>
<sequence>MNTVRKGDELEAAIFEFFSTQIDHGQFWAHKDYCKIFTQKGYYSRDREKDIIFDVSIEIYLPGQDTYSVLVLIECKNYNHRVPVDDIEEFYAKVQQVSGANIKGIVASTNAFQDGALRFSKSKGIGLLRYFEANNSEWVLTRSPSSIGRSVQATERASINLAFQQEDFVGKGFDCYCFFGSSFTNSTFEFFEQVITSELSEELVESACSIRTAKPEPQTLVRYLDSSYIESKSELLLDSIGYFGGYVQDDKLSKFVSENYGLSLVLNAQLQEGVLGSIDFSKNEIKIDTTQCETKERARFTLAHELGHYILGHADYILRESCYDSHLDEVRNDVSIRDIMRLEWQANQFASSLLLPKKQFVRAFLEQARTRGIHNRGFGALFVDDQYCNKELLNLVTLSLMKQFNVSKTVIIIRLKQLGIMHEPVGQA</sequence>
<dbReference type="GO" id="GO:0004519">
    <property type="term" value="F:endonuclease activity"/>
    <property type="evidence" value="ECO:0007669"/>
    <property type="project" value="InterPro"/>
</dbReference>
<gene>
    <name evidence="3" type="ORF">FVP01_24485</name>
</gene>
<dbReference type="Gene3D" id="1.10.10.2910">
    <property type="match status" value="1"/>
</dbReference>
<dbReference type="InterPro" id="IPR011335">
    <property type="entry name" value="Restrct_endonuc-II-like"/>
</dbReference>
<dbReference type="GO" id="GO:0009307">
    <property type="term" value="P:DNA restriction-modification system"/>
    <property type="evidence" value="ECO:0007669"/>
    <property type="project" value="InterPro"/>
</dbReference>
<evidence type="ECO:0000313" key="3">
    <source>
        <dbReference type="EMBL" id="TXN12269.1"/>
    </source>
</evidence>
<dbReference type="PANTHER" id="PTHR43236">
    <property type="entry name" value="ANTITOXIN HIGA1"/>
    <property type="match status" value="1"/>
</dbReference>
<proteinExistence type="predicted"/>
<protein>
    <submittedName>
        <fullName evidence="3">ImmA/IrrE family metallo-endopeptidase</fullName>
    </submittedName>
</protein>
<dbReference type="InterPro" id="IPR052345">
    <property type="entry name" value="Rad_response_metalloprotease"/>
</dbReference>
<dbReference type="SUPFAM" id="SSF52980">
    <property type="entry name" value="Restriction endonuclease-like"/>
    <property type="match status" value="1"/>
</dbReference>
<dbReference type="InterPro" id="IPR007560">
    <property type="entry name" value="Restrct_endonuc_IV_Mrr"/>
</dbReference>
<dbReference type="AlphaFoldDB" id="A0AA46L112"/>
<dbReference type="InterPro" id="IPR011856">
    <property type="entry name" value="tRNA_endonuc-like_dom_sf"/>
</dbReference>
<dbReference type="GO" id="GO:0003677">
    <property type="term" value="F:DNA binding"/>
    <property type="evidence" value="ECO:0007669"/>
    <property type="project" value="InterPro"/>
</dbReference>
<dbReference type="PANTHER" id="PTHR43236:SF1">
    <property type="entry name" value="BLL7220 PROTEIN"/>
    <property type="match status" value="1"/>
</dbReference>
<comment type="caution">
    <text evidence="3">The sequence shown here is derived from an EMBL/GenBank/DDBJ whole genome shotgun (WGS) entry which is preliminary data.</text>
</comment>
<evidence type="ECO:0000259" key="1">
    <source>
        <dbReference type="Pfam" id="PF04471"/>
    </source>
</evidence>
<organism evidence="3 4">
    <name type="scientific">Vibrio parahaemolyticus</name>
    <dbReference type="NCBI Taxonomy" id="670"/>
    <lineage>
        <taxon>Bacteria</taxon>
        <taxon>Pseudomonadati</taxon>
        <taxon>Pseudomonadota</taxon>
        <taxon>Gammaproteobacteria</taxon>
        <taxon>Vibrionales</taxon>
        <taxon>Vibrionaceae</taxon>
        <taxon>Vibrio</taxon>
    </lineage>
</organism>
<name>A0AA46L112_VIBPH</name>
<dbReference type="Proteomes" id="UP000321504">
    <property type="component" value="Unassembled WGS sequence"/>
</dbReference>
<dbReference type="Pfam" id="PF04471">
    <property type="entry name" value="Mrr_cat"/>
    <property type="match status" value="1"/>
</dbReference>
<dbReference type="Pfam" id="PF06114">
    <property type="entry name" value="Peptidase_M78"/>
    <property type="match status" value="1"/>
</dbReference>
<evidence type="ECO:0000313" key="4">
    <source>
        <dbReference type="Proteomes" id="UP000321504"/>
    </source>
</evidence>
<dbReference type="EMBL" id="VRMQ01000017">
    <property type="protein sequence ID" value="TXN12269.1"/>
    <property type="molecule type" value="Genomic_DNA"/>
</dbReference>
<feature type="domain" description="Restriction endonuclease type IV Mrr" evidence="1">
    <location>
        <begin position="37"/>
        <end position="128"/>
    </location>
</feature>
<reference evidence="3 4" key="1">
    <citation type="submission" date="2019-08" db="EMBL/GenBank/DDBJ databases">
        <title>Emerging of two pre-pandemic pathogenic O4:KUT lineages of Vibrio parahaemolyticus in coastal eastern China.</title>
        <authorList>
            <person name="Yu H."/>
        </authorList>
    </citation>
    <scope>NUCLEOTIDE SEQUENCE [LARGE SCALE GENOMIC DNA]</scope>
    <source>
        <strain evidence="3 4">HZ17-383</strain>
    </source>
</reference>
<dbReference type="InterPro" id="IPR010359">
    <property type="entry name" value="IrrE_HExxH"/>
</dbReference>
<feature type="domain" description="IrrE N-terminal-like" evidence="2">
    <location>
        <begin position="293"/>
        <end position="415"/>
    </location>
</feature>
<accession>A0AA46L112</accession>
<dbReference type="Gene3D" id="3.40.1350.10">
    <property type="match status" value="1"/>
</dbReference>